<feature type="compositionally biased region" description="Basic residues" evidence="1">
    <location>
        <begin position="93"/>
        <end position="105"/>
    </location>
</feature>
<accession>A0A8H5F4Y5</accession>
<dbReference type="EMBL" id="JAACJK010000166">
    <property type="protein sequence ID" value="KAF5323443.1"/>
    <property type="molecule type" value="Genomic_DNA"/>
</dbReference>
<dbReference type="Gene3D" id="1.20.900.10">
    <property type="entry name" value="Dbl homology (DH) domain"/>
    <property type="match status" value="1"/>
</dbReference>
<reference evidence="2 3" key="1">
    <citation type="journal article" date="2020" name="ISME J.">
        <title>Uncovering the hidden diversity of litter-decomposition mechanisms in mushroom-forming fungi.</title>
        <authorList>
            <person name="Floudas D."/>
            <person name="Bentzer J."/>
            <person name="Ahren D."/>
            <person name="Johansson T."/>
            <person name="Persson P."/>
            <person name="Tunlid A."/>
        </authorList>
    </citation>
    <scope>NUCLEOTIDE SEQUENCE [LARGE SCALE GENOMIC DNA]</scope>
    <source>
        <strain evidence="2 3">CBS 175.51</strain>
    </source>
</reference>
<comment type="caution">
    <text evidence="2">The sequence shown here is derived from an EMBL/GenBank/DDBJ whole genome shotgun (WGS) entry which is preliminary data.</text>
</comment>
<evidence type="ECO:0000313" key="3">
    <source>
        <dbReference type="Proteomes" id="UP000541558"/>
    </source>
</evidence>
<dbReference type="Proteomes" id="UP000541558">
    <property type="component" value="Unassembled WGS sequence"/>
</dbReference>
<gene>
    <name evidence="2" type="ORF">D9611_005566</name>
</gene>
<evidence type="ECO:0000256" key="1">
    <source>
        <dbReference type="SAM" id="MobiDB-lite"/>
    </source>
</evidence>
<feature type="region of interest" description="Disordered" evidence="1">
    <location>
        <begin position="393"/>
        <end position="422"/>
    </location>
</feature>
<dbReference type="AlphaFoldDB" id="A0A8H5F4Y5"/>
<evidence type="ECO:0008006" key="4">
    <source>
        <dbReference type="Google" id="ProtNLM"/>
    </source>
</evidence>
<organism evidence="2 3">
    <name type="scientific">Ephemerocybe angulata</name>
    <dbReference type="NCBI Taxonomy" id="980116"/>
    <lineage>
        <taxon>Eukaryota</taxon>
        <taxon>Fungi</taxon>
        <taxon>Dikarya</taxon>
        <taxon>Basidiomycota</taxon>
        <taxon>Agaricomycotina</taxon>
        <taxon>Agaricomycetes</taxon>
        <taxon>Agaricomycetidae</taxon>
        <taxon>Agaricales</taxon>
        <taxon>Agaricineae</taxon>
        <taxon>Psathyrellaceae</taxon>
        <taxon>Ephemerocybe</taxon>
    </lineage>
</organism>
<name>A0A8H5F4Y5_9AGAR</name>
<feature type="region of interest" description="Disordered" evidence="1">
    <location>
        <begin position="214"/>
        <end position="235"/>
    </location>
</feature>
<dbReference type="SUPFAM" id="SSF48065">
    <property type="entry name" value="DBL homology domain (DH-domain)"/>
    <property type="match status" value="1"/>
</dbReference>
<feature type="compositionally biased region" description="Polar residues" evidence="1">
    <location>
        <begin position="397"/>
        <end position="413"/>
    </location>
</feature>
<protein>
    <recommendedName>
        <fullName evidence="4">DH domain-containing protein</fullName>
    </recommendedName>
</protein>
<keyword evidence="3" id="KW-1185">Reference proteome</keyword>
<feature type="compositionally biased region" description="Polar residues" evidence="1">
    <location>
        <begin position="53"/>
        <end position="65"/>
    </location>
</feature>
<feature type="compositionally biased region" description="Polar residues" evidence="1">
    <location>
        <begin position="75"/>
        <end position="91"/>
    </location>
</feature>
<sequence>MAQQSRPSVHFDRPGTMVSPDQLRAPARRKLQKAPRQRHTTIRSSPKHIARNVSLTRSASTLSDNSRGHLLPSDASRTQYARYPSRTSQPSVLRKRRHDGPRRSYHTFPPRHPGQQEHYPHLNHEALPRVPEQEQQQQVQPDPEPVSEHGILEVPRQPNDALKMEMPVPLLIAPSTSWNRRRWSSLEPSFPVAGTSTSTPHEHPVGANIQKALPSLPTPPPHPEPYALNKSNLAPSRRNSLPPLPVYTAPNPFPLTVADNALHKRLCYDFIQSERVYLDTLRQCVKNEDIFVTSLDLLLSLLSLTQVAEDFVTQMDADPTPKGIATSFLAVCRPLETALLKWSEELSQISLEDSTAANHYNKALPPTPPEYKVRGTTSRRNSILKRVSVLWNRKPPRSSTSNDPSTGNRSSSPVKPDRVWQKPAAASGPGLWEMSVLPAQRVSQYRYFLREMLVALPEPSEVFNEVERAMHAAKFISEKVARAQEKPRA</sequence>
<feature type="region of interest" description="Disordered" evidence="1">
    <location>
        <begin position="1"/>
        <end position="119"/>
    </location>
</feature>
<feature type="region of interest" description="Disordered" evidence="1">
    <location>
        <begin position="359"/>
        <end position="378"/>
    </location>
</feature>
<dbReference type="InterPro" id="IPR035899">
    <property type="entry name" value="DBL_dom_sf"/>
</dbReference>
<feature type="region of interest" description="Disordered" evidence="1">
    <location>
        <begin position="130"/>
        <end position="149"/>
    </location>
</feature>
<feature type="compositionally biased region" description="Basic residues" evidence="1">
    <location>
        <begin position="26"/>
        <end position="50"/>
    </location>
</feature>
<dbReference type="OrthoDB" id="2911088at2759"/>
<proteinExistence type="predicted"/>
<evidence type="ECO:0000313" key="2">
    <source>
        <dbReference type="EMBL" id="KAF5323443.1"/>
    </source>
</evidence>